<reference evidence="4 5" key="1">
    <citation type="submission" date="2014-03" db="EMBL/GenBank/DDBJ databases">
        <title>Draft Genome Sequence of Actibacterium mucosum KCTC 23349, a Marine Alphaproteobacterium with Complex Ionic Requirements Isolated from Mediterranean Seawater at Malvarrosa Beach, Valencia, Spain.</title>
        <authorList>
            <person name="Arahal D.R."/>
            <person name="Shao Z."/>
            <person name="Lai Q."/>
            <person name="Pujalte M.J."/>
        </authorList>
    </citation>
    <scope>NUCLEOTIDE SEQUENCE [LARGE SCALE GENOMIC DNA]</scope>
    <source>
        <strain evidence="4 5">KCTC 23349</strain>
    </source>
</reference>
<dbReference type="Gene3D" id="1.10.357.10">
    <property type="entry name" value="Tetracycline Repressor, domain 2"/>
    <property type="match status" value="1"/>
</dbReference>
<evidence type="ECO:0000259" key="3">
    <source>
        <dbReference type="PROSITE" id="PS50977"/>
    </source>
</evidence>
<name>A0A037ZKW6_9RHOB</name>
<dbReference type="PROSITE" id="PS01081">
    <property type="entry name" value="HTH_TETR_1"/>
    <property type="match status" value="1"/>
</dbReference>
<dbReference type="GO" id="GO:0003677">
    <property type="term" value="F:DNA binding"/>
    <property type="evidence" value="ECO:0007669"/>
    <property type="project" value="UniProtKB-UniRule"/>
</dbReference>
<keyword evidence="1 2" id="KW-0238">DNA-binding</keyword>
<dbReference type="Pfam" id="PF00440">
    <property type="entry name" value="TetR_N"/>
    <property type="match status" value="1"/>
</dbReference>
<dbReference type="Proteomes" id="UP000026249">
    <property type="component" value="Unassembled WGS sequence"/>
</dbReference>
<dbReference type="InterPro" id="IPR050624">
    <property type="entry name" value="HTH-type_Tx_Regulator"/>
</dbReference>
<dbReference type="STRING" id="1454373.ACMU_12145"/>
<evidence type="ECO:0000256" key="2">
    <source>
        <dbReference type="PROSITE-ProRule" id="PRU00335"/>
    </source>
</evidence>
<proteinExistence type="predicted"/>
<dbReference type="AlphaFoldDB" id="A0A037ZKW6"/>
<protein>
    <submittedName>
        <fullName evidence="4">TetR family transcriptional regulator</fullName>
    </submittedName>
</protein>
<dbReference type="InterPro" id="IPR023772">
    <property type="entry name" value="DNA-bd_HTH_TetR-type_CS"/>
</dbReference>
<dbReference type="Gene3D" id="1.10.10.60">
    <property type="entry name" value="Homeodomain-like"/>
    <property type="match status" value="1"/>
</dbReference>
<evidence type="ECO:0000256" key="1">
    <source>
        <dbReference type="ARBA" id="ARBA00023125"/>
    </source>
</evidence>
<dbReference type="InterPro" id="IPR009057">
    <property type="entry name" value="Homeodomain-like_sf"/>
</dbReference>
<dbReference type="InterPro" id="IPR036271">
    <property type="entry name" value="Tet_transcr_reg_TetR-rel_C_sf"/>
</dbReference>
<dbReference type="PANTHER" id="PTHR43479">
    <property type="entry name" value="ACREF/ENVCD OPERON REPRESSOR-RELATED"/>
    <property type="match status" value="1"/>
</dbReference>
<evidence type="ECO:0000313" key="4">
    <source>
        <dbReference type="EMBL" id="KAJ55441.1"/>
    </source>
</evidence>
<dbReference type="PRINTS" id="PR00455">
    <property type="entry name" value="HTHTETR"/>
</dbReference>
<dbReference type="PROSITE" id="PS50977">
    <property type="entry name" value="HTH_TETR_2"/>
    <property type="match status" value="1"/>
</dbReference>
<dbReference type="PANTHER" id="PTHR43479:SF11">
    <property type="entry name" value="ACREF_ENVCD OPERON REPRESSOR-RELATED"/>
    <property type="match status" value="1"/>
</dbReference>
<feature type="domain" description="HTH tetR-type" evidence="3">
    <location>
        <begin position="17"/>
        <end position="77"/>
    </location>
</feature>
<evidence type="ECO:0000313" key="5">
    <source>
        <dbReference type="Proteomes" id="UP000026249"/>
    </source>
</evidence>
<keyword evidence="5" id="KW-1185">Reference proteome</keyword>
<dbReference type="SUPFAM" id="SSF48498">
    <property type="entry name" value="Tetracyclin repressor-like, C-terminal domain"/>
    <property type="match status" value="1"/>
</dbReference>
<sequence length="200" mass="21795">MTASLAEPNLPKTKRGQQTRAAILDAAERVIGAEGFSAASIAGITREAGIAQGTFYIYFESKEQVFRELVLEMGRLTRENLAAAVSGTNSRLEAERAGLLAFLNFVRGRPSLYSIVEEARFVDLEAYRAYFGAFAQAYAQNLDAASAKGQLRPGNTEIRAWALMGMAKTLGERFALWDPDSDLEGIVDDVLDMIEHGLAP</sequence>
<dbReference type="OrthoDB" id="9811084at2"/>
<organism evidence="4 5">
    <name type="scientific">Actibacterium mucosum KCTC 23349</name>
    <dbReference type="NCBI Taxonomy" id="1454373"/>
    <lineage>
        <taxon>Bacteria</taxon>
        <taxon>Pseudomonadati</taxon>
        <taxon>Pseudomonadota</taxon>
        <taxon>Alphaproteobacteria</taxon>
        <taxon>Rhodobacterales</taxon>
        <taxon>Roseobacteraceae</taxon>
        <taxon>Actibacterium</taxon>
    </lineage>
</organism>
<dbReference type="SUPFAM" id="SSF46689">
    <property type="entry name" value="Homeodomain-like"/>
    <property type="match status" value="1"/>
</dbReference>
<comment type="caution">
    <text evidence="4">The sequence shown here is derived from an EMBL/GenBank/DDBJ whole genome shotgun (WGS) entry which is preliminary data.</text>
</comment>
<dbReference type="EMBL" id="JFKE01000004">
    <property type="protein sequence ID" value="KAJ55441.1"/>
    <property type="molecule type" value="Genomic_DNA"/>
</dbReference>
<dbReference type="InterPro" id="IPR001647">
    <property type="entry name" value="HTH_TetR"/>
</dbReference>
<gene>
    <name evidence="4" type="ORF">ACMU_12145</name>
</gene>
<accession>A0A037ZKW6</accession>
<dbReference type="RefSeq" id="WP_035259234.1">
    <property type="nucleotide sequence ID" value="NZ_JFKE01000004.1"/>
</dbReference>
<feature type="DNA-binding region" description="H-T-H motif" evidence="2">
    <location>
        <begin position="40"/>
        <end position="59"/>
    </location>
</feature>